<evidence type="ECO:0000313" key="1">
    <source>
        <dbReference type="EMBL" id="ERG93664.1"/>
    </source>
</evidence>
<accession>U1MTP9</accession>
<protein>
    <submittedName>
        <fullName evidence="1">Uncharacterized protein</fullName>
    </submittedName>
</protein>
<evidence type="ECO:0000313" key="2">
    <source>
        <dbReference type="Proteomes" id="UP000030710"/>
    </source>
</evidence>
<sequence>MASMERPEYDGVIFEAESPPKLLWECCQALFEDVIPEYTSE</sequence>
<dbReference type="RefSeq" id="WP_021053158.1">
    <property type="nucleotide sequence ID" value="NZ_KE356561.1"/>
</dbReference>
<name>U1MTP9_9EURY</name>
<reference evidence="1 2" key="1">
    <citation type="journal article" date="2013" name="PLoS ONE">
        <title>Assembly-driven community genomics of a hypersaline microbial ecosystem.</title>
        <authorList>
            <person name="Podell S."/>
            <person name="Ugalde J.A."/>
            <person name="Narasingarao P."/>
            <person name="Banfield J.F."/>
            <person name="Heidelberg K.B."/>
            <person name="Allen E.E."/>
        </authorList>
    </citation>
    <scope>NUCLEOTIDE SEQUENCE [LARGE SCALE GENOMIC DNA]</scope>
    <source>
        <strain evidence="2">J07HQW2</strain>
    </source>
</reference>
<proteinExistence type="predicted"/>
<dbReference type="Proteomes" id="UP000030710">
    <property type="component" value="Unassembled WGS sequence"/>
</dbReference>
<dbReference type="AlphaFoldDB" id="U1MTP9"/>
<dbReference type="EMBL" id="KE356561">
    <property type="protein sequence ID" value="ERG93664.1"/>
    <property type="molecule type" value="Genomic_DNA"/>
</dbReference>
<organism evidence="1 2">
    <name type="scientific">Haloquadratum walsbyi J07HQW2</name>
    <dbReference type="NCBI Taxonomy" id="1238425"/>
    <lineage>
        <taxon>Archaea</taxon>
        <taxon>Methanobacteriati</taxon>
        <taxon>Methanobacteriota</taxon>
        <taxon>Stenosarchaea group</taxon>
        <taxon>Halobacteria</taxon>
        <taxon>Halobacteriales</taxon>
        <taxon>Haloferacaceae</taxon>
        <taxon>Haloquadratum</taxon>
    </lineage>
</organism>
<gene>
    <name evidence="1" type="ORF">J07HQW2_00097</name>
</gene>
<dbReference type="HOGENOM" id="CLU_3263734_0_0_2"/>